<keyword evidence="2" id="KW-0862">Zinc</keyword>
<dbReference type="EMBL" id="WFLM01000005">
    <property type="protein sequence ID" value="KAB8036957.1"/>
    <property type="molecule type" value="Genomic_DNA"/>
</dbReference>
<dbReference type="AlphaFoldDB" id="A0A6N6VQJ7"/>
<gene>
    <name evidence="4" type="ORF">GCL60_14040</name>
</gene>
<accession>A0A6N6VQJ7</accession>
<dbReference type="GO" id="GO:0016787">
    <property type="term" value="F:hydrolase activity"/>
    <property type="evidence" value="ECO:0007669"/>
    <property type="project" value="InterPro"/>
</dbReference>
<sequence>MIHLTEKIMYDLIHKFQKNIAFLIFENTVYYSVNHFIPKTPISAITTLIQGIHHFYPEKSFFILRKKIYASYTATEMCHGMVKVTAKRFFTPLIPKDHDISISFNFQEIIYPISENTKMKWPQIPEHKNLKNIEFLKLTETIANDISLQSELYLSDRKIAAILVSKDNEILSIGINESSKNKAKHAEVNLIQNYYTKFNQPLPENCRIFTTLKPCKMCAGMIWHCSKDISTVKVYYLNDDLGPFSKNTVLNCGTLERQRAAQNSIELSMVIEEKLF</sequence>
<keyword evidence="1" id="KW-0479">Metal-binding</keyword>
<dbReference type="Pfam" id="PF14439">
    <property type="entry name" value="Bd3614-deam"/>
    <property type="match status" value="1"/>
</dbReference>
<organism evidence="4 5">
    <name type="scientific">Silvanigrella paludirubra</name>
    <dbReference type="NCBI Taxonomy" id="2499159"/>
    <lineage>
        <taxon>Bacteria</taxon>
        <taxon>Pseudomonadati</taxon>
        <taxon>Bdellovibrionota</taxon>
        <taxon>Oligoflexia</taxon>
        <taxon>Silvanigrellales</taxon>
        <taxon>Silvanigrellaceae</taxon>
        <taxon>Silvanigrella</taxon>
    </lineage>
</organism>
<dbReference type="InterPro" id="IPR016192">
    <property type="entry name" value="APOBEC/CMP_deaminase_Zn-bd"/>
</dbReference>
<comment type="caution">
    <text evidence="4">The sequence shown here is derived from an EMBL/GenBank/DDBJ whole genome shotgun (WGS) entry which is preliminary data.</text>
</comment>
<dbReference type="Proteomes" id="UP000437748">
    <property type="component" value="Unassembled WGS sequence"/>
</dbReference>
<dbReference type="InterPro" id="IPR025853">
    <property type="entry name" value="NH3ase_Bd3614-like"/>
</dbReference>
<dbReference type="OrthoDB" id="5291463at2"/>
<evidence type="ECO:0000256" key="2">
    <source>
        <dbReference type="ARBA" id="ARBA00022833"/>
    </source>
</evidence>
<dbReference type="PROSITE" id="PS00903">
    <property type="entry name" value="CYT_DCMP_DEAMINASES_1"/>
    <property type="match status" value="1"/>
</dbReference>
<proteinExistence type="predicted"/>
<name>A0A6N6VQJ7_9BACT</name>
<dbReference type="SUPFAM" id="SSF53927">
    <property type="entry name" value="Cytidine deaminase-like"/>
    <property type="match status" value="1"/>
</dbReference>
<dbReference type="InterPro" id="IPR016193">
    <property type="entry name" value="Cytidine_deaminase-like"/>
</dbReference>
<feature type="domain" description="CMP/dCMP-type deaminase" evidence="3">
    <location>
        <begin position="134"/>
        <end position="263"/>
    </location>
</feature>
<dbReference type="PROSITE" id="PS51747">
    <property type="entry name" value="CYT_DCMP_DEAMINASES_2"/>
    <property type="match status" value="1"/>
</dbReference>
<dbReference type="RefSeq" id="WP_153421373.1">
    <property type="nucleotide sequence ID" value="NZ_WFLM01000005.1"/>
</dbReference>
<dbReference type="GO" id="GO:0008270">
    <property type="term" value="F:zinc ion binding"/>
    <property type="evidence" value="ECO:0007669"/>
    <property type="project" value="InterPro"/>
</dbReference>
<evidence type="ECO:0000313" key="4">
    <source>
        <dbReference type="EMBL" id="KAB8036957.1"/>
    </source>
</evidence>
<keyword evidence="5" id="KW-1185">Reference proteome</keyword>
<evidence type="ECO:0000313" key="5">
    <source>
        <dbReference type="Proteomes" id="UP000437748"/>
    </source>
</evidence>
<protein>
    <recommendedName>
        <fullName evidence="3">CMP/dCMP-type deaminase domain-containing protein</fullName>
    </recommendedName>
</protein>
<dbReference type="Gene3D" id="3.40.140.10">
    <property type="entry name" value="Cytidine Deaminase, domain 2"/>
    <property type="match status" value="1"/>
</dbReference>
<dbReference type="InterPro" id="IPR002125">
    <property type="entry name" value="CMP_dCMP_dom"/>
</dbReference>
<reference evidence="4 5" key="1">
    <citation type="submission" date="2019-10" db="EMBL/GenBank/DDBJ databases">
        <title>New species of Slilvanegrellaceae.</title>
        <authorList>
            <person name="Pitt A."/>
            <person name="Hahn M.W."/>
        </authorList>
    </citation>
    <scope>NUCLEOTIDE SEQUENCE [LARGE SCALE GENOMIC DNA]</scope>
    <source>
        <strain evidence="4 5">SP-Ram-0.45-NSY-1</strain>
    </source>
</reference>
<evidence type="ECO:0000256" key="1">
    <source>
        <dbReference type="ARBA" id="ARBA00022723"/>
    </source>
</evidence>
<evidence type="ECO:0000259" key="3">
    <source>
        <dbReference type="PROSITE" id="PS51747"/>
    </source>
</evidence>